<evidence type="ECO:0000259" key="22">
    <source>
        <dbReference type="PROSITE" id="PS51406"/>
    </source>
</evidence>
<dbReference type="eggNOG" id="KOG1225">
    <property type="taxonomic scope" value="Eukaryota"/>
</dbReference>
<keyword evidence="12 18" id="KW-1015">Disulfide bond</keyword>
<comment type="similarity">
    <text evidence="2">Belongs to the tenascin family.</text>
</comment>
<dbReference type="STRING" id="61853.ENSNLEP00000020496"/>
<dbReference type="PROSITE" id="PS51406">
    <property type="entry name" value="FIBRINOGEN_C_2"/>
    <property type="match status" value="1"/>
</dbReference>
<evidence type="ECO:0000256" key="1">
    <source>
        <dbReference type="ARBA" id="ARBA00004498"/>
    </source>
</evidence>
<dbReference type="CDD" id="cd00054">
    <property type="entry name" value="EGF_CA"/>
    <property type="match status" value="4"/>
</dbReference>
<dbReference type="GO" id="GO:0060739">
    <property type="term" value="P:mesenchymal-epithelial cell signaling involved in prostate gland development"/>
    <property type="evidence" value="ECO:0007669"/>
    <property type="project" value="Ensembl"/>
</dbReference>
<proteinExistence type="inferred from homology"/>
<feature type="disulfide bond" evidence="18">
    <location>
        <begin position="284"/>
        <end position="294"/>
    </location>
</feature>
<keyword evidence="13" id="KW-0325">Glycoprotein</keyword>
<evidence type="ECO:0000256" key="12">
    <source>
        <dbReference type="ARBA" id="ARBA00023157"/>
    </source>
</evidence>
<evidence type="ECO:0000256" key="9">
    <source>
        <dbReference type="ARBA" id="ARBA00022889"/>
    </source>
</evidence>
<keyword evidence="5 18" id="KW-0245">EGF-like domain</keyword>
<reference evidence="23" key="2">
    <citation type="submission" date="2025-08" db="UniProtKB">
        <authorList>
            <consortium name="Ensembl"/>
        </authorList>
    </citation>
    <scope>IDENTIFICATION</scope>
</reference>
<dbReference type="SMART" id="SM00181">
    <property type="entry name" value="EGF"/>
    <property type="match status" value="14"/>
</dbReference>
<feature type="domain" description="EGF-like" evidence="20">
    <location>
        <begin position="280"/>
        <end position="311"/>
    </location>
</feature>
<evidence type="ECO:0000256" key="5">
    <source>
        <dbReference type="ARBA" id="ARBA00022536"/>
    </source>
</evidence>
<dbReference type="InterPro" id="IPR036116">
    <property type="entry name" value="FN3_sf"/>
</dbReference>
<dbReference type="FunFam" id="2.60.40.10:FF:000529">
    <property type="entry name" value="Tenascin C"/>
    <property type="match status" value="1"/>
</dbReference>
<keyword evidence="4" id="KW-0272">Extracellular matrix</keyword>
<keyword evidence="8" id="KW-0677">Repeat</keyword>
<dbReference type="GO" id="GO:0005615">
    <property type="term" value="C:extracellular space"/>
    <property type="evidence" value="ECO:0007669"/>
    <property type="project" value="TreeGrafter"/>
</dbReference>
<protein>
    <recommendedName>
        <fullName evidence="15">Tenascin</fullName>
    </recommendedName>
    <alternativeName>
        <fullName evidence="16">Hexabrachion</fullName>
    </alternativeName>
    <alternativeName>
        <fullName evidence="17">Tenascin-C</fullName>
    </alternativeName>
</protein>
<feature type="domain" description="Fibrinogen C-terminal" evidence="22">
    <location>
        <begin position="1983"/>
        <end position="2196"/>
    </location>
</feature>
<dbReference type="GO" id="GO:0060740">
    <property type="term" value="P:prostate gland epithelium morphogenesis"/>
    <property type="evidence" value="ECO:0007669"/>
    <property type="project" value="Ensembl"/>
</dbReference>
<dbReference type="GO" id="GO:0007155">
    <property type="term" value="P:cell adhesion"/>
    <property type="evidence" value="ECO:0007669"/>
    <property type="project" value="UniProtKB-KW"/>
</dbReference>
<comment type="caution">
    <text evidence="18">Lacks conserved residue(s) required for the propagation of feature annotation.</text>
</comment>
<dbReference type="GO" id="GO:0090733">
    <property type="term" value="C:tenascin complex"/>
    <property type="evidence" value="ECO:0007669"/>
    <property type="project" value="Ensembl"/>
</dbReference>
<dbReference type="SMART" id="SM00186">
    <property type="entry name" value="FBG"/>
    <property type="match status" value="1"/>
</dbReference>
<evidence type="ECO:0000313" key="23">
    <source>
        <dbReference type="Ensembl" id="ENSNLEP00000020496.2"/>
    </source>
</evidence>
<evidence type="ECO:0000259" key="20">
    <source>
        <dbReference type="PROSITE" id="PS50026"/>
    </source>
</evidence>
<feature type="domain" description="Fibronectin type-III" evidence="21">
    <location>
        <begin position="1712"/>
        <end position="1809"/>
    </location>
</feature>
<evidence type="ECO:0000256" key="19">
    <source>
        <dbReference type="SAM" id="SignalP"/>
    </source>
</evidence>
<dbReference type="FunFam" id="2.60.40.10:FF:000398">
    <property type="entry name" value="Tenascin C"/>
    <property type="match status" value="1"/>
</dbReference>
<feature type="domain" description="Fibronectin type-III" evidence="21">
    <location>
        <begin position="1076"/>
        <end position="1165"/>
    </location>
</feature>
<dbReference type="PROSITE" id="PS01186">
    <property type="entry name" value="EGF_2"/>
    <property type="match status" value="6"/>
</dbReference>
<feature type="domain" description="Fibronectin type-III" evidence="21">
    <location>
        <begin position="1622"/>
        <end position="1711"/>
    </location>
</feature>
<dbReference type="InParanoid" id="G1S4Q8"/>
<dbReference type="PANTHER" id="PTHR46708:SF1">
    <property type="entry name" value="TENASCIN"/>
    <property type="match status" value="1"/>
</dbReference>
<dbReference type="PROSITE" id="PS50026">
    <property type="entry name" value="EGF_3"/>
    <property type="match status" value="2"/>
</dbReference>
<evidence type="ECO:0000256" key="18">
    <source>
        <dbReference type="PROSITE-ProRule" id="PRU00076"/>
    </source>
</evidence>
<keyword evidence="7 19" id="KW-0732">Signal</keyword>
<dbReference type="GO" id="GO:0030155">
    <property type="term" value="P:regulation of cell adhesion"/>
    <property type="evidence" value="ECO:0007669"/>
    <property type="project" value="Ensembl"/>
</dbReference>
<dbReference type="SUPFAM" id="SSF49265">
    <property type="entry name" value="Fibronectin type III"/>
    <property type="match status" value="12"/>
</dbReference>
<keyword evidence="10" id="KW-0654">Proteoglycan</keyword>
<feature type="domain" description="Fibronectin type-III" evidence="21">
    <location>
        <begin position="1440"/>
        <end position="1531"/>
    </location>
</feature>
<dbReference type="GO" id="GO:0001558">
    <property type="term" value="P:regulation of cell growth"/>
    <property type="evidence" value="ECO:0007669"/>
    <property type="project" value="Ensembl"/>
</dbReference>
<dbReference type="FunFam" id="2.60.40.10:FF:000162">
    <property type="entry name" value="Tenascin C"/>
    <property type="match status" value="1"/>
</dbReference>
<dbReference type="Gene3D" id="2.10.25.10">
    <property type="entry name" value="Laminin"/>
    <property type="match status" value="14"/>
</dbReference>
<dbReference type="Pfam" id="PF00147">
    <property type="entry name" value="Fibrinogen_C"/>
    <property type="match status" value="1"/>
</dbReference>
<evidence type="ECO:0000256" key="6">
    <source>
        <dbReference type="ARBA" id="ARBA00022553"/>
    </source>
</evidence>
<dbReference type="FunFam" id="2.20.25.10:FF:000006">
    <property type="entry name" value="Tenascin C"/>
    <property type="match status" value="1"/>
</dbReference>
<dbReference type="FunFam" id="2.10.25.10:FF:000001">
    <property type="entry name" value="Tenascin C"/>
    <property type="match status" value="14"/>
</dbReference>
<dbReference type="InterPro" id="IPR003961">
    <property type="entry name" value="FN3_dom"/>
</dbReference>
<dbReference type="Gene3D" id="3.90.215.10">
    <property type="entry name" value="Gamma Fibrinogen, chain A, domain 1"/>
    <property type="match status" value="1"/>
</dbReference>
<evidence type="ECO:0000259" key="21">
    <source>
        <dbReference type="PROSITE" id="PS50853"/>
    </source>
</evidence>
<dbReference type="PANTHER" id="PTHR46708">
    <property type="entry name" value="TENASCIN"/>
    <property type="match status" value="1"/>
</dbReference>
<comment type="subunit">
    <text evidence="14">Homohexamer; disulfide-linked. A homotrimer may be formed in the triple coiled-coil region and may be stabilized by disulfide rings at both ends. Two of such half-hexabrachions may be disulfide linked within the central globule. Interacts with CSPG4. Interacts (via the 3rd fibronectin type-III domain) with integrin ITGA9:ITGB1.</text>
</comment>
<feature type="disulfide bond" evidence="18">
    <location>
        <begin position="301"/>
        <end position="310"/>
    </location>
</feature>
<dbReference type="FunCoup" id="G1S4Q8">
    <property type="interactions" value="574"/>
</dbReference>
<evidence type="ECO:0000256" key="7">
    <source>
        <dbReference type="ARBA" id="ARBA00022729"/>
    </source>
</evidence>
<dbReference type="Pfam" id="PF23106">
    <property type="entry name" value="EGF_Teneurin"/>
    <property type="match status" value="2"/>
</dbReference>
<evidence type="ECO:0000256" key="13">
    <source>
        <dbReference type="ARBA" id="ARBA00023180"/>
    </source>
</evidence>
<dbReference type="HOGENOM" id="CLU_001162_1_1_1"/>
<name>G1S4Q8_NOMLE</name>
<feature type="domain" description="Fibronectin type-III" evidence="21">
    <location>
        <begin position="1810"/>
        <end position="1896"/>
    </location>
</feature>
<feature type="disulfide bond" evidence="18">
    <location>
        <begin position="394"/>
        <end position="403"/>
    </location>
</feature>
<dbReference type="Pfam" id="PF25024">
    <property type="entry name" value="EGF_TEN"/>
    <property type="match status" value="2"/>
</dbReference>
<evidence type="ECO:0000256" key="10">
    <source>
        <dbReference type="ARBA" id="ARBA00022974"/>
    </source>
</evidence>
<evidence type="ECO:0000256" key="4">
    <source>
        <dbReference type="ARBA" id="ARBA00022530"/>
    </source>
</evidence>
<dbReference type="FunFam" id="2.60.40.10:FF:000611">
    <property type="entry name" value="Tenascin C"/>
    <property type="match status" value="1"/>
</dbReference>
<evidence type="ECO:0000256" key="16">
    <source>
        <dbReference type="ARBA" id="ARBA00079678"/>
    </source>
</evidence>
<dbReference type="FunFam" id="2.60.40.10:FF:000099">
    <property type="entry name" value="Fibronectin 1"/>
    <property type="match status" value="1"/>
</dbReference>
<dbReference type="GO" id="GO:0007528">
    <property type="term" value="P:neuromuscular junction development"/>
    <property type="evidence" value="ECO:0007669"/>
    <property type="project" value="Ensembl"/>
</dbReference>
<dbReference type="GO" id="GO:0005604">
    <property type="term" value="C:basement membrane"/>
    <property type="evidence" value="ECO:0007669"/>
    <property type="project" value="Ensembl"/>
</dbReference>
<dbReference type="OMA" id="HHNGRCE"/>
<feature type="signal peptide" evidence="19">
    <location>
        <begin position="1"/>
        <end position="22"/>
    </location>
</feature>
<dbReference type="InterPro" id="IPR014716">
    <property type="entry name" value="Fibrinogen_a/b/g_C_1"/>
</dbReference>
<reference evidence="23 24" key="1">
    <citation type="submission" date="2012-10" db="EMBL/GenBank/DDBJ databases">
        <authorList>
            <consortium name="Gibbon Genome Sequencing Consortium"/>
        </authorList>
    </citation>
    <scope>NUCLEOTIDE SEQUENCE [LARGE SCALE GENOMIC DNA]</scope>
</reference>
<feature type="domain" description="Fibronectin type-III" evidence="21">
    <location>
        <begin position="1897"/>
        <end position="1985"/>
    </location>
</feature>
<accession>G1S4Q8</accession>
<feature type="domain" description="Fibronectin type-III" evidence="21">
    <location>
        <begin position="625"/>
        <end position="715"/>
    </location>
</feature>
<dbReference type="InterPro" id="IPR050991">
    <property type="entry name" value="ECM_Regulatory_Proteins"/>
</dbReference>
<feature type="domain" description="Fibronectin type-III" evidence="21">
    <location>
        <begin position="1167"/>
        <end position="1256"/>
    </location>
</feature>
<dbReference type="FunFam" id="2.60.40.10:FF:000293">
    <property type="entry name" value="Tenascin C"/>
    <property type="match status" value="1"/>
</dbReference>
<dbReference type="SMART" id="SM00060">
    <property type="entry name" value="FN3"/>
    <property type="match status" value="15"/>
</dbReference>
<evidence type="ECO:0000256" key="3">
    <source>
        <dbReference type="ARBA" id="ARBA00022525"/>
    </source>
</evidence>
<dbReference type="Gene3D" id="2.60.40.10">
    <property type="entry name" value="Immunoglobulins"/>
    <property type="match status" value="15"/>
</dbReference>
<keyword evidence="3" id="KW-0964">Secreted</keyword>
<evidence type="ECO:0000256" key="14">
    <source>
        <dbReference type="ARBA" id="ARBA00063616"/>
    </source>
</evidence>
<feature type="disulfide bond" evidence="18">
    <location>
        <begin position="377"/>
        <end position="387"/>
    </location>
</feature>
<dbReference type="FunFam" id="3.90.215.10:FF:000001">
    <property type="entry name" value="Tenascin isoform 1"/>
    <property type="match status" value="1"/>
</dbReference>
<dbReference type="EMBL" id="ADFV01019832">
    <property type="status" value="NOT_ANNOTATED_CDS"/>
    <property type="molecule type" value="Genomic_DNA"/>
</dbReference>
<dbReference type="Ensembl" id="ENSNLET00000021516.2">
    <property type="protein sequence ID" value="ENSNLEP00000020496.2"/>
    <property type="gene ID" value="ENSNLEG00000016850.2"/>
</dbReference>
<dbReference type="eggNOG" id="KOG2579">
    <property type="taxonomic scope" value="Eukaryota"/>
</dbReference>
<dbReference type="Gene3D" id="2.20.25.10">
    <property type="match status" value="1"/>
</dbReference>
<keyword evidence="9" id="KW-0130">Cell adhesion</keyword>
<dbReference type="GO" id="GO:0005178">
    <property type="term" value="F:integrin binding"/>
    <property type="evidence" value="ECO:0007669"/>
    <property type="project" value="Ensembl"/>
</dbReference>
<dbReference type="FunFam" id="2.60.40.10:FF:000274">
    <property type="entry name" value="Tenascin C"/>
    <property type="match status" value="1"/>
</dbReference>
<dbReference type="InterPro" id="IPR036056">
    <property type="entry name" value="Fibrinogen-like_C"/>
</dbReference>
<dbReference type="InterPro" id="IPR013783">
    <property type="entry name" value="Ig-like_fold"/>
</dbReference>
<dbReference type="EMBL" id="ADFV01019831">
    <property type="status" value="NOT_ANNOTATED_CDS"/>
    <property type="molecule type" value="Genomic_DNA"/>
</dbReference>
<dbReference type="GO" id="GO:0008284">
    <property type="term" value="P:positive regulation of cell population proliferation"/>
    <property type="evidence" value="ECO:0007669"/>
    <property type="project" value="Ensembl"/>
</dbReference>
<feature type="domain" description="Fibronectin type-III" evidence="21">
    <location>
        <begin position="895"/>
        <end position="990"/>
    </location>
</feature>
<evidence type="ECO:0000313" key="24">
    <source>
        <dbReference type="Proteomes" id="UP000001073"/>
    </source>
</evidence>
<feature type="domain" description="EGF-like" evidence="20">
    <location>
        <begin position="373"/>
        <end position="404"/>
    </location>
</feature>
<dbReference type="FunFam" id="2.60.40.10:FF:000346">
    <property type="entry name" value="Tenascin C"/>
    <property type="match status" value="4"/>
</dbReference>
<dbReference type="NCBIfam" id="NF040941">
    <property type="entry name" value="GGGWT_bact"/>
    <property type="match status" value="1"/>
</dbReference>
<feature type="domain" description="Fibronectin type-III" evidence="21">
    <location>
        <begin position="991"/>
        <end position="1075"/>
    </location>
</feature>
<feature type="chain" id="PRO_5014149338" description="Tenascin" evidence="19">
    <location>
        <begin position="23"/>
        <end position="2207"/>
    </location>
</feature>
<dbReference type="EMBL" id="ADFV01019833">
    <property type="status" value="NOT_ANNOTATED_CDS"/>
    <property type="molecule type" value="Genomic_DNA"/>
</dbReference>
<dbReference type="GO" id="GO:0010628">
    <property type="term" value="P:positive regulation of gene expression"/>
    <property type="evidence" value="ECO:0007669"/>
    <property type="project" value="Ensembl"/>
</dbReference>
<dbReference type="GO" id="GO:0014012">
    <property type="term" value="P:peripheral nervous system axon regeneration"/>
    <property type="evidence" value="ECO:0007669"/>
    <property type="project" value="Ensembl"/>
</dbReference>
<dbReference type="GO" id="GO:0045545">
    <property type="term" value="F:syndecan binding"/>
    <property type="evidence" value="ECO:0007669"/>
    <property type="project" value="Ensembl"/>
</dbReference>
<dbReference type="GO" id="GO:0098966">
    <property type="term" value="C:perisynaptic extracellular matrix"/>
    <property type="evidence" value="ECO:0007669"/>
    <property type="project" value="Ensembl"/>
</dbReference>
<keyword evidence="24" id="KW-1185">Reference proteome</keyword>
<feature type="domain" description="Fibronectin type-III" evidence="21">
    <location>
        <begin position="1258"/>
        <end position="1347"/>
    </location>
</feature>
<evidence type="ECO:0000256" key="8">
    <source>
        <dbReference type="ARBA" id="ARBA00022737"/>
    </source>
</evidence>
<gene>
    <name evidence="23" type="primary">TNC</name>
</gene>
<dbReference type="GO" id="GO:0005614">
    <property type="term" value="C:interstitial matrix"/>
    <property type="evidence" value="ECO:0007669"/>
    <property type="project" value="Ensembl"/>
</dbReference>
<dbReference type="CDD" id="cd00063">
    <property type="entry name" value="FN3"/>
    <property type="match status" value="14"/>
</dbReference>
<sequence>MGAMTQLLAGVFLAFLALTTEGGVLKKVIRHKRQSGVNATLPEENQPVVFNHVYNIKLPVGSQCSVDLESASGEKDLAPPSEPSESFQEHTVDGENQIVFTHRINIPRRACGCAAAPDVKELLSRLEELENLVSSLREQCTAGAGCCLQPATGRLDTRPFCSGRGNFSTEGCGCVCEPGWKGPNCSEPECPGNCHLRGQCIDGQCICDEGFTGEDCSQLACPRDCNDQGKCVNGVCICFEGYAGADCSREICPVPCSEEHGTCVDGLCVCHDGFAGDDCNKPLCLNNCYNRGRCVENECVCDEGFTGEDCSELICPNDCFDRGRCINGTCYCEEGFTGEDCGKLTCPHACHDQGRCEEGQCVCDEGFAGVDCSEKRCPADCHNHGRCVDGQCECDDGFTGADCGELKCPNGCSGRGRCVNGQCVCDEGYTGEDCSQLRCPNDCHSRGRCVEGKCVCEQGFKGYDCSDMSCPNDCHQHGRCVNGMCVCDDGYTGEDCRDRQCPRDCSNRGRCVDGQCVCEDGFTGPDCAELSCPNDCHGRGRCVNGQCVCHEGFMGKDCKEQRCPSDCHGQGHCVDGQCICHEGFTGLDCGQRSCPNDCSNLGQCVSGRCICNEGYTGEDCSEVSPPKDLVVTEVTEETVNLAWDNEMRVTEYLVVYTPTHEGGLEMQFRVPGDQTSTIIRELEPGVEYFIRVFAILENKKSIPVSARVATYLPAPEGLKFKSIKETSVEVEWDPLDIAFETWEIIFRNMNKEDEGEITKSLRRPETSYRQTGLAPGQEYEISLHIVKNNTRGPGLKRVTTTRLDAPSQVEVKDVTDTTALITWFKPLAEIDGIELTYGIKDVPGDRTTIDLTEDENQYSIGNLKPDTEYEVSLISRRGDMSSNPAKETFTTGLDAPRNLRRVSQTDNSITLEWRNGKAAIDSYRIKYAPISGGDHAEVDVPKSQQATTKTTLTGLRPGTEYGIGVSAVKEDKESNPATINAATELDTPKALHVSETAETSLTLLWKTPLAKFDRYRLNYSLPTGQWVGVQLPRNTTSYVLRGLEPGQEYSVLLTAEKGRHKSKPAHVKASTEQAPELENLTVTEAGWDGLRLNWTAADQAYEHFVIQVQEANKVEAAQNLTVPGSLRAVDIPGLKAATPYTVSIYGVIQGYRTPVLSAEASTGETPNLGEVVVAEVGWDALKLNWTAPEGAYEYFFIQVQEADTVEAAQNLTVPGTLRSTDLPGLKAATHYTITIRGVTQDFSTTPLSVEVLTEEVPDMGNLTVTEVSWDALRLNWTTPDGTYDQFTIQVQEAEQVEEAHNLTVPGSLRSVEISGLRAGTPYTITLHSEVRGHSTRPLAVEVTTEELPQLGDLALSQVGWDGLRLNWTAADNAYEHFVIQVQEVNKVEAAQNLTVHGSLRAMDIPGLEAATPYRVSIYGVIRGYRTPVLSAEASTAKEPEIGNLNVSDITPESFNLSWTATDGIFEIFTIEIIDSNRLLETVEYNISGAERTAHISGLPPSTDFIVYLSGLAPSIRTKTISATATTEALPLLENLTISDINPYGFTVSWMASENAFDSFLVTVVDSGKLLDPQEFTLSGTQRKLELRGLITGIGYEVMVSGFTQGHQTKPLRAEIVTEAEPEVDNLLVSDATPDGFRLSWTADEGVFDDFVLKIRDTKKQSEPLEITLLAPERTRDITGLREATEYEIELYGISKGRRSQPVSTIATTAMGSPKEVIFSDITENSATVSWRAPTAQVESFRITYVPITGGRERRSVVGIPSMVTVDGTKTQTRLVKLIPGVEYLVNIIAMKGFEESEPVSGSFTTALDGPSGLVTSNITDSEALARWQPAIATVDSYVISYTGEKVPEITRTVSGNTVEYALTDLEPVTEYTLRIFAEKGPQKSSTITAKFTTDLDSPRDLTATEVQSETALLTWRPPRASVTGYLLVYESVDGTVKEVIVGPDTTSYSLADLSPSTHYTAKIQALNGPLRSNMIQTIFTTIGLLYPFPKDCSQAMLNGDTTSGLYTIYLNGDKAQALEVFCDMTSDGGGWIVFLRRKNGRENFYQNWKAYAAGFGDRREEFWLGNASLHVSQGQYELRVDLRDHGETAFAVYDKFSVGDAKTRYKLKVEGYSGTAGDSMAYHNGRSFSTFDKDTDSAITNCALSYKGAFWYRNCHRVNLMGRYGDNNHSQGVNWFHWKGHEHSIQFAEMKLRPSNFRNLEGRRKRA</sequence>
<dbReference type="CDD" id="cd00087">
    <property type="entry name" value="FReD"/>
    <property type="match status" value="1"/>
</dbReference>
<dbReference type="PROSITE" id="PS00022">
    <property type="entry name" value="EGF_1"/>
    <property type="match status" value="6"/>
</dbReference>
<reference evidence="23" key="3">
    <citation type="submission" date="2025-09" db="UniProtKB">
        <authorList>
            <consortium name="Ensembl"/>
        </authorList>
    </citation>
    <scope>IDENTIFICATION</scope>
</reference>
<dbReference type="Pfam" id="PF00041">
    <property type="entry name" value="fn3"/>
    <property type="match status" value="14"/>
</dbReference>
<dbReference type="Proteomes" id="UP000001073">
    <property type="component" value="Chromosome 8"/>
</dbReference>
<dbReference type="InterPro" id="IPR000742">
    <property type="entry name" value="EGF"/>
</dbReference>
<evidence type="ECO:0000256" key="15">
    <source>
        <dbReference type="ARBA" id="ARBA00069274"/>
    </source>
</evidence>
<keyword evidence="11" id="KW-0175">Coiled coil</keyword>
<dbReference type="GO" id="GO:0050727">
    <property type="term" value="P:regulation of inflammatory response"/>
    <property type="evidence" value="ECO:0007669"/>
    <property type="project" value="Ensembl"/>
</dbReference>
<evidence type="ECO:0000256" key="17">
    <source>
        <dbReference type="ARBA" id="ARBA00080298"/>
    </source>
</evidence>
<dbReference type="FunFam" id="2.60.40.10:FF:000939">
    <property type="entry name" value="Tenascin C"/>
    <property type="match status" value="1"/>
</dbReference>
<dbReference type="FunFam" id="2.60.40.10:FF:000610">
    <property type="entry name" value="Tenascin C"/>
    <property type="match status" value="1"/>
</dbReference>
<dbReference type="FunFam" id="2.60.40.10:FF:000207">
    <property type="entry name" value="Tenascin C"/>
    <property type="match status" value="1"/>
</dbReference>
<dbReference type="PROSITE" id="PS50853">
    <property type="entry name" value="FN3"/>
    <property type="match status" value="13"/>
</dbReference>
<dbReference type="InterPro" id="IPR002181">
    <property type="entry name" value="Fibrinogen_a/b/g_C_dom"/>
</dbReference>
<dbReference type="SUPFAM" id="SSF56496">
    <property type="entry name" value="Fibrinogen C-terminal domain-like"/>
    <property type="match status" value="1"/>
</dbReference>
<evidence type="ECO:0000256" key="11">
    <source>
        <dbReference type="ARBA" id="ARBA00023054"/>
    </source>
</evidence>
<comment type="subcellular location">
    <subcellularLocation>
        <location evidence="1">Secreted</location>
        <location evidence="1">Extracellular space</location>
        <location evidence="1">Extracellular matrix</location>
    </subcellularLocation>
</comment>
<evidence type="ECO:0000256" key="2">
    <source>
        <dbReference type="ARBA" id="ARBA00008673"/>
    </source>
</evidence>
<organism evidence="23 24">
    <name type="scientific">Nomascus leucogenys</name>
    <name type="common">Northern white-cheeked gibbon</name>
    <name type="synonym">Hylobates leucogenys</name>
    <dbReference type="NCBI Taxonomy" id="61853"/>
    <lineage>
        <taxon>Eukaryota</taxon>
        <taxon>Metazoa</taxon>
        <taxon>Chordata</taxon>
        <taxon>Craniata</taxon>
        <taxon>Vertebrata</taxon>
        <taxon>Euteleostomi</taxon>
        <taxon>Mammalia</taxon>
        <taxon>Eutheria</taxon>
        <taxon>Euarchontoglires</taxon>
        <taxon>Primates</taxon>
        <taxon>Haplorrhini</taxon>
        <taxon>Catarrhini</taxon>
        <taxon>Hylobatidae</taxon>
        <taxon>Nomascus</taxon>
    </lineage>
</organism>
<dbReference type="FunFam" id="2.60.40.10:FF:000201">
    <property type="entry name" value="Tenascin C"/>
    <property type="match status" value="1"/>
</dbReference>
<feature type="domain" description="Fibronectin type-III" evidence="21">
    <location>
        <begin position="1349"/>
        <end position="1439"/>
    </location>
</feature>
<dbReference type="GeneTree" id="ENSGT00940000155188"/>
<feature type="domain" description="Fibronectin type-III" evidence="21">
    <location>
        <begin position="805"/>
        <end position="894"/>
    </location>
</feature>
<keyword evidence="6" id="KW-0597">Phosphoprotein</keyword>